<dbReference type="Gene3D" id="3.30.300.20">
    <property type="match status" value="1"/>
</dbReference>
<keyword evidence="2" id="KW-0378">Hydrolase</keyword>
<evidence type="ECO:0000259" key="1">
    <source>
        <dbReference type="Pfam" id="PF12146"/>
    </source>
</evidence>
<dbReference type="AlphaFoldDB" id="A1ZRI5"/>
<dbReference type="InterPro" id="IPR003718">
    <property type="entry name" value="OsmC/Ohr_fam"/>
</dbReference>
<dbReference type="PANTHER" id="PTHR39624">
    <property type="entry name" value="PROTEIN INVOLVED IN RIMO-MEDIATED BETA-METHYLTHIOLATION OF RIBOSOMAL PROTEIN S12 YCAO"/>
    <property type="match status" value="1"/>
</dbReference>
<keyword evidence="3" id="KW-1185">Reference proteome</keyword>
<proteinExistence type="predicted"/>
<dbReference type="Pfam" id="PF12146">
    <property type="entry name" value="Hydrolase_4"/>
    <property type="match status" value="1"/>
</dbReference>
<dbReference type="OrthoDB" id="9791538at2"/>
<reference evidence="2 3" key="1">
    <citation type="submission" date="2007-01" db="EMBL/GenBank/DDBJ databases">
        <authorList>
            <person name="Haygood M."/>
            <person name="Podell S."/>
            <person name="Anderson C."/>
            <person name="Hopkinson B."/>
            <person name="Roe K."/>
            <person name="Barbeau K."/>
            <person name="Gaasterland T."/>
            <person name="Ferriera S."/>
            <person name="Johnson J."/>
            <person name="Kravitz S."/>
            <person name="Beeson K."/>
            <person name="Sutton G."/>
            <person name="Rogers Y.-H."/>
            <person name="Friedman R."/>
            <person name="Frazier M."/>
            <person name="Venter J.C."/>
        </authorList>
    </citation>
    <scope>NUCLEOTIDE SEQUENCE [LARGE SCALE GENOMIC DNA]</scope>
    <source>
        <strain evidence="2 3">ATCC 23134</strain>
    </source>
</reference>
<organism evidence="2 3">
    <name type="scientific">Microscilla marina ATCC 23134</name>
    <dbReference type="NCBI Taxonomy" id="313606"/>
    <lineage>
        <taxon>Bacteria</taxon>
        <taxon>Pseudomonadati</taxon>
        <taxon>Bacteroidota</taxon>
        <taxon>Cytophagia</taxon>
        <taxon>Cytophagales</taxon>
        <taxon>Microscillaceae</taxon>
        <taxon>Microscilla</taxon>
    </lineage>
</organism>
<dbReference type="SUPFAM" id="SSF82784">
    <property type="entry name" value="OsmC-like"/>
    <property type="match status" value="1"/>
</dbReference>
<dbReference type="Proteomes" id="UP000004095">
    <property type="component" value="Unassembled WGS sequence"/>
</dbReference>
<dbReference type="ESTHER" id="9bact-a1zri5">
    <property type="family name" value="Est-OsmC"/>
</dbReference>
<dbReference type="EMBL" id="AAWS01000027">
    <property type="protein sequence ID" value="EAY27075.1"/>
    <property type="molecule type" value="Genomic_DNA"/>
</dbReference>
<dbReference type="eggNOG" id="COG1073">
    <property type="taxonomic scope" value="Bacteria"/>
</dbReference>
<evidence type="ECO:0000313" key="2">
    <source>
        <dbReference type="EMBL" id="EAY27075.1"/>
    </source>
</evidence>
<dbReference type="InterPro" id="IPR029058">
    <property type="entry name" value="AB_hydrolase_fold"/>
</dbReference>
<dbReference type="SUPFAM" id="SSF53474">
    <property type="entry name" value="alpha/beta-Hydrolases"/>
    <property type="match status" value="1"/>
</dbReference>
<sequence>MKTFKVNFDNAQGDTLDARLELPADQHPHNYVLFAHCFTCGKNLVAIKNISRSLTRDGFAVLRFDFTGLGESEGEFADTNFSSNIEDLIQAAKFLEQNYQAPTVLVGHSLGGAAVLAAKQNITSVKAIATIGAPYHPAHVTHLFQNSQEEIEATGAAEVSIGGRPFKIKKQFLDDVTELSTNHQLIHHLNAALMVIHAPEDKTVELDNATQIYKAAQHPRNFVALDGADHLMSRKEDSLYVGDVIATWAKRYVDMPTQTRLSSDAQTVARTGEEGYTTDIITGNHRLTADEPASVGGNDFGPTPYDLLNAALGACTGMTLRMYADRKKWDLQGVKVHIEHNKVHAQECADCETEKGKVDEFVRTIELEGNLDDDQRKRLMEIADKCPVHRTLHNEVKVRTSLKG</sequence>
<dbReference type="RefSeq" id="WP_004156442.1">
    <property type="nucleotide sequence ID" value="NZ_AAWS01000027.1"/>
</dbReference>
<comment type="caution">
    <text evidence="2">The sequence shown here is derived from an EMBL/GenBank/DDBJ whole genome shotgun (WGS) entry which is preliminary data.</text>
</comment>
<dbReference type="Pfam" id="PF02566">
    <property type="entry name" value="OsmC"/>
    <property type="match status" value="1"/>
</dbReference>
<gene>
    <name evidence="2" type="ORF">M23134_04763</name>
</gene>
<accession>A1ZRI5</accession>
<protein>
    <submittedName>
        <fullName evidence="2">Hydrolases of the alpha/beta superfamily</fullName>
    </submittedName>
</protein>
<dbReference type="eggNOG" id="COG1765">
    <property type="taxonomic scope" value="Bacteria"/>
</dbReference>
<name>A1ZRI5_MICM2</name>
<feature type="domain" description="Serine aminopeptidase S33" evidence="1">
    <location>
        <begin position="28"/>
        <end position="135"/>
    </location>
</feature>
<dbReference type="InterPro" id="IPR015946">
    <property type="entry name" value="KH_dom-like_a/b"/>
</dbReference>
<dbReference type="GO" id="GO:0016787">
    <property type="term" value="F:hydrolase activity"/>
    <property type="evidence" value="ECO:0007669"/>
    <property type="project" value="UniProtKB-KW"/>
</dbReference>
<dbReference type="Gene3D" id="3.40.50.1820">
    <property type="entry name" value="alpha/beta hydrolase"/>
    <property type="match status" value="1"/>
</dbReference>
<dbReference type="InterPro" id="IPR036102">
    <property type="entry name" value="OsmC/Ohrsf"/>
</dbReference>
<dbReference type="PANTHER" id="PTHR39624:SF2">
    <property type="entry name" value="OSMC-LIKE PROTEIN"/>
    <property type="match status" value="1"/>
</dbReference>
<dbReference type="InterPro" id="IPR022742">
    <property type="entry name" value="Hydrolase_4"/>
</dbReference>
<evidence type="ECO:0000313" key="3">
    <source>
        <dbReference type="Proteomes" id="UP000004095"/>
    </source>
</evidence>